<dbReference type="GO" id="GO:0042956">
    <property type="term" value="P:maltodextrin transmembrane transport"/>
    <property type="evidence" value="ECO:0007669"/>
    <property type="project" value="TreeGrafter"/>
</dbReference>
<dbReference type="AlphaFoldDB" id="E1RBX4"/>
<dbReference type="OrthoDB" id="9795467at2"/>
<dbReference type="Gene3D" id="3.40.190.10">
    <property type="entry name" value="Periplasmic binding protein-like II"/>
    <property type="match status" value="2"/>
</dbReference>
<dbReference type="PANTHER" id="PTHR30061">
    <property type="entry name" value="MALTOSE-BINDING PERIPLASMIC PROTEIN"/>
    <property type="match status" value="1"/>
</dbReference>
<dbReference type="GO" id="GO:1901982">
    <property type="term" value="F:maltose binding"/>
    <property type="evidence" value="ECO:0007669"/>
    <property type="project" value="TreeGrafter"/>
</dbReference>
<proteinExistence type="inferred from homology"/>
<dbReference type="CDD" id="cd14748">
    <property type="entry name" value="PBP2_UgpB"/>
    <property type="match status" value="1"/>
</dbReference>
<dbReference type="STRING" id="573413.Spirs_0719"/>
<reference evidence="5 6" key="1">
    <citation type="journal article" date="2010" name="Stand. Genomic Sci.">
        <title>Complete genome sequence of Spirochaeta smaragdinae type strain (SEBR 4228).</title>
        <authorList>
            <person name="Mavromatis K."/>
            <person name="Yasawong M."/>
            <person name="Chertkov O."/>
            <person name="Lapidus A."/>
            <person name="Lucas S."/>
            <person name="Nolan M."/>
            <person name="Del Rio T.G."/>
            <person name="Tice H."/>
            <person name="Cheng J.F."/>
            <person name="Pitluck S."/>
            <person name="Liolios K."/>
            <person name="Ivanova N."/>
            <person name="Tapia R."/>
            <person name="Han C."/>
            <person name="Bruce D."/>
            <person name="Goodwin L."/>
            <person name="Pati A."/>
            <person name="Chen A."/>
            <person name="Palaniappan K."/>
            <person name="Land M."/>
            <person name="Hauser L."/>
            <person name="Chang Y.J."/>
            <person name="Jeffries C.D."/>
            <person name="Detter J.C."/>
            <person name="Rohde M."/>
            <person name="Brambilla E."/>
            <person name="Spring S."/>
            <person name="Goker M."/>
            <person name="Sikorski J."/>
            <person name="Woyke T."/>
            <person name="Bristow J."/>
            <person name="Eisen J.A."/>
            <person name="Markowitz V."/>
            <person name="Hugenholtz P."/>
            <person name="Klenk H.P."/>
            <person name="Kyrpides N.C."/>
        </authorList>
    </citation>
    <scope>NUCLEOTIDE SEQUENCE [LARGE SCALE GENOMIC DNA]</scope>
    <source>
        <strain evidence="6">DSM 11293 / JCM 15392 / SEBR 4228</strain>
    </source>
</reference>
<protein>
    <submittedName>
        <fullName evidence="5">Extracellular solute-binding protein family 1</fullName>
    </submittedName>
</protein>
<accession>E1RBX4</accession>
<comment type="similarity">
    <text evidence="1">Belongs to the bacterial solute-binding protein 1 family.</text>
</comment>
<gene>
    <name evidence="5" type="ordered locus">Spirs_0719</name>
</gene>
<dbReference type="HOGENOM" id="CLU_031285_3_1_12"/>
<dbReference type="GO" id="GO:0015768">
    <property type="term" value="P:maltose transport"/>
    <property type="evidence" value="ECO:0007669"/>
    <property type="project" value="TreeGrafter"/>
</dbReference>
<evidence type="ECO:0000256" key="4">
    <source>
        <dbReference type="SAM" id="SignalP"/>
    </source>
</evidence>
<feature type="signal peptide" evidence="4">
    <location>
        <begin position="1"/>
        <end position="21"/>
    </location>
</feature>
<dbReference type="Proteomes" id="UP000002318">
    <property type="component" value="Chromosome"/>
</dbReference>
<dbReference type="EMBL" id="CP002116">
    <property type="protein sequence ID" value="ADK79854.1"/>
    <property type="molecule type" value="Genomic_DNA"/>
</dbReference>
<evidence type="ECO:0000256" key="1">
    <source>
        <dbReference type="ARBA" id="ARBA00008520"/>
    </source>
</evidence>
<name>E1RBX4_SEDSS</name>
<keyword evidence="6" id="KW-1185">Reference proteome</keyword>
<evidence type="ECO:0000313" key="6">
    <source>
        <dbReference type="Proteomes" id="UP000002318"/>
    </source>
</evidence>
<dbReference type="Pfam" id="PF13416">
    <property type="entry name" value="SBP_bac_8"/>
    <property type="match status" value="1"/>
</dbReference>
<dbReference type="InterPro" id="IPR006059">
    <property type="entry name" value="SBP"/>
</dbReference>
<evidence type="ECO:0000256" key="3">
    <source>
        <dbReference type="ARBA" id="ARBA00022729"/>
    </source>
</evidence>
<keyword evidence="2" id="KW-0813">Transport</keyword>
<evidence type="ECO:0000256" key="2">
    <source>
        <dbReference type="ARBA" id="ARBA00022448"/>
    </source>
</evidence>
<dbReference type="eggNOG" id="COG1653">
    <property type="taxonomic scope" value="Bacteria"/>
</dbReference>
<organism evidence="5 6">
    <name type="scientific">Sediminispirochaeta smaragdinae (strain DSM 11293 / JCM 15392 / SEBR 4228)</name>
    <name type="common">Spirochaeta smaragdinae</name>
    <dbReference type="NCBI Taxonomy" id="573413"/>
    <lineage>
        <taxon>Bacteria</taxon>
        <taxon>Pseudomonadati</taxon>
        <taxon>Spirochaetota</taxon>
        <taxon>Spirochaetia</taxon>
        <taxon>Spirochaetales</taxon>
        <taxon>Spirochaetaceae</taxon>
        <taxon>Sediminispirochaeta</taxon>
    </lineage>
</organism>
<evidence type="ECO:0000313" key="5">
    <source>
        <dbReference type="EMBL" id="ADK79854.1"/>
    </source>
</evidence>
<keyword evidence="3 4" id="KW-0732">Signal</keyword>
<dbReference type="SUPFAM" id="SSF53850">
    <property type="entry name" value="Periplasmic binding protein-like II"/>
    <property type="match status" value="1"/>
</dbReference>
<dbReference type="RefSeq" id="WP_013253318.1">
    <property type="nucleotide sequence ID" value="NC_014364.1"/>
</dbReference>
<dbReference type="PANTHER" id="PTHR30061:SF50">
    <property type="entry name" value="MALTOSE_MALTODEXTRIN-BINDING PERIPLASMIC PROTEIN"/>
    <property type="match status" value="1"/>
</dbReference>
<sequence>MPKKVLLLSLIAVLVTVNGFAGGQKETSQGPVTIQIAYPVAVDAPVTEILDGYARDFMASHPGVTIEPVYAGGYTDIKTSIQTAIDGGGQAPALAVMLATDLFDLVNAQYVEPLSDYVDEMKDGKTYLNDFLPVFLDNSYYQGKLWSLPFQRSAVVMYYNADLLEKEGITPPDSWDALASTAEALTLKDGDAVKRWGIEWPSGWPYWVFQPLAIGAGQNIIGESDTEVYFDNPSVIDAVKYYNSLSATYHAMPAGVQSSWGNVVPNFVSGNTAMIVHSSGSLSKILSQADFTVGVCGVPGKEKGTFASVPGGGNIYMVSGLSDAQKKAAFEFAVFMTDPSRAAQFSIQTGYIATRKRAYDQDVMKEYIKEHPQALETRKALDNAGKELSLQNLNQVRTIFHTYIQAAFNGDMTAEAAMAQAQKEADEALKDFR</sequence>
<feature type="chain" id="PRO_5003150674" evidence="4">
    <location>
        <begin position="22"/>
        <end position="433"/>
    </location>
</feature>
<dbReference type="GO" id="GO:0055052">
    <property type="term" value="C:ATP-binding cassette (ABC) transporter complex, substrate-binding subunit-containing"/>
    <property type="evidence" value="ECO:0007669"/>
    <property type="project" value="TreeGrafter"/>
</dbReference>
<dbReference type="KEGG" id="ssm:Spirs_0719"/>